<protein>
    <submittedName>
        <fullName evidence="2">Uncharacterized protein</fullName>
    </submittedName>
</protein>
<sequence>MKRYGRMVGLYLALLIVPIIAFANPVKAATPNQETGRYALFQGSYTTFDLKRKETYVHQAVFLLDTHTGEVKRYINKIDENGRYIETWLPTDLPSADKRRPAQEGK</sequence>
<dbReference type="HOGENOM" id="CLU_2219352_0_0_7"/>
<reference evidence="2 3" key="1">
    <citation type="submission" date="2008-05" db="EMBL/GenBank/DDBJ databases">
        <title>Complete sequence of chromosome of Geobacter lovleyi SZ.</title>
        <authorList>
            <consortium name="US DOE Joint Genome Institute"/>
            <person name="Lucas S."/>
            <person name="Copeland A."/>
            <person name="Lapidus A."/>
            <person name="Glavina del Rio T."/>
            <person name="Dalin E."/>
            <person name="Tice H."/>
            <person name="Bruce D."/>
            <person name="Goodwin L."/>
            <person name="Pitluck S."/>
            <person name="Chertkov O."/>
            <person name="Meincke L."/>
            <person name="Brettin T."/>
            <person name="Detter J.C."/>
            <person name="Han C."/>
            <person name="Tapia R."/>
            <person name="Kuske C.R."/>
            <person name="Schmutz J."/>
            <person name="Larimer F."/>
            <person name="Land M."/>
            <person name="Hauser L."/>
            <person name="Kyrpides N."/>
            <person name="Mikhailova N."/>
            <person name="Sung Y."/>
            <person name="Fletcher K.E."/>
            <person name="Ritalahti K.M."/>
            <person name="Loeffler F.E."/>
            <person name="Richardson P."/>
        </authorList>
    </citation>
    <scope>NUCLEOTIDE SEQUENCE [LARGE SCALE GENOMIC DNA]</scope>
    <source>
        <strain evidence="3">ATCC BAA-1151 / DSM 17278 / SZ</strain>
    </source>
</reference>
<gene>
    <name evidence="2" type="ordered locus">Glov_3155</name>
</gene>
<dbReference type="RefSeq" id="WP_012471185.1">
    <property type="nucleotide sequence ID" value="NC_010814.1"/>
</dbReference>
<organism evidence="2 3">
    <name type="scientific">Trichlorobacter lovleyi (strain ATCC BAA-1151 / DSM 17278 / SZ)</name>
    <name type="common">Geobacter lovleyi</name>
    <dbReference type="NCBI Taxonomy" id="398767"/>
    <lineage>
        <taxon>Bacteria</taxon>
        <taxon>Pseudomonadati</taxon>
        <taxon>Thermodesulfobacteriota</taxon>
        <taxon>Desulfuromonadia</taxon>
        <taxon>Geobacterales</taxon>
        <taxon>Geobacteraceae</taxon>
        <taxon>Trichlorobacter</taxon>
    </lineage>
</organism>
<dbReference type="STRING" id="398767.Glov_3155"/>
<accession>B3E9Y6</accession>
<feature type="chain" id="PRO_5002786063" evidence="1">
    <location>
        <begin position="29"/>
        <end position="106"/>
    </location>
</feature>
<keyword evidence="3" id="KW-1185">Reference proteome</keyword>
<dbReference type="EMBL" id="CP001089">
    <property type="protein sequence ID" value="ACD96861.1"/>
    <property type="molecule type" value="Genomic_DNA"/>
</dbReference>
<dbReference type="AlphaFoldDB" id="B3E9Y6"/>
<feature type="signal peptide" evidence="1">
    <location>
        <begin position="1"/>
        <end position="28"/>
    </location>
</feature>
<name>B3E9Y6_TRIL1</name>
<keyword evidence="1" id="KW-0732">Signal</keyword>
<dbReference type="KEGG" id="glo:Glov_3155"/>
<dbReference type="Proteomes" id="UP000002420">
    <property type="component" value="Chromosome"/>
</dbReference>
<evidence type="ECO:0000313" key="3">
    <source>
        <dbReference type="Proteomes" id="UP000002420"/>
    </source>
</evidence>
<evidence type="ECO:0000256" key="1">
    <source>
        <dbReference type="SAM" id="SignalP"/>
    </source>
</evidence>
<evidence type="ECO:0000313" key="2">
    <source>
        <dbReference type="EMBL" id="ACD96861.1"/>
    </source>
</evidence>
<proteinExistence type="predicted"/>